<name>A0AAD7HRF5_9AGAR</name>
<comment type="subcellular location">
    <subcellularLocation>
        <location evidence="1">Nucleus</location>
    </subcellularLocation>
</comment>
<feature type="compositionally biased region" description="Polar residues" evidence="4">
    <location>
        <begin position="211"/>
        <end position="225"/>
    </location>
</feature>
<evidence type="ECO:0000256" key="1">
    <source>
        <dbReference type="ARBA" id="ARBA00004123"/>
    </source>
</evidence>
<dbReference type="InterPro" id="IPR007219">
    <property type="entry name" value="XnlR_reg_dom"/>
</dbReference>
<dbReference type="PROSITE" id="PS00463">
    <property type="entry name" value="ZN2_CY6_FUNGAL_1"/>
    <property type="match status" value="1"/>
</dbReference>
<dbReference type="SUPFAM" id="SSF57701">
    <property type="entry name" value="Zn2/Cys6 DNA-binding domain"/>
    <property type="match status" value="1"/>
</dbReference>
<keyword evidence="2" id="KW-0479">Metal-binding</keyword>
<dbReference type="GO" id="GO:0000981">
    <property type="term" value="F:DNA-binding transcription factor activity, RNA polymerase II-specific"/>
    <property type="evidence" value="ECO:0007669"/>
    <property type="project" value="InterPro"/>
</dbReference>
<dbReference type="InterPro" id="IPR036864">
    <property type="entry name" value="Zn2-C6_fun-type_DNA-bd_sf"/>
</dbReference>
<dbReference type="GO" id="GO:0008270">
    <property type="term" value="F:zinc ion binding"/>
    <property type="evidence" value="ECO:0007669"/>
    <property type="project" value="InterPro"/>
</dbReference>
<evidence type="ECO:0000313" key="7">
    <source>
        <dbReference type="Proteomes" id="UP001215598"/>
    </source>
</evidence>
<feature type="region of interest" description="Disordered" evidence="4">
    <location>
        <begin position="767"/>
        <end position="803"/>
    </location>
</feature>
<reference evidence="6" key="1">
    <citation type="submission" date="2023-03" db="EMBL/GenBank/DDBJ databases">
        <title>Massive genome expansion in bonnet fungi (Mycena s.s.) driven by repeated elements and novel gene families across ecological guilds.</title>
        <authorList>
            <consortium name="Lawrence Berkeley National Laboratory"/>
            <person name="Harder C.B."/>
            <person name="Miyauchi S."/>
            <person name="Viragh M."/>
            <person name="Kuo A."/>
            <person name="Thoen E."/>
            <person name="Andreopoulos B."/>
            <person name="Lu D."/>
            <person name="Skrede I."/>
            <person name="Drula E."/>
            <person name="Henrissat B."/>
            <person name="Morin E."/>
            <person name="Kohler A."/>
            <person name="Barry K."/>
            <person name="LaButti K."/>
            <person name="Morin E."/>
            <person name="Salamov A."/>
            <person name="Lipzen A."/>
            <person name="Mereny Z."/>
            <person name="Hegedus B."/>
            <person name="Baldrian P."/>
            <person name="Stursova M."/>
            <person name="Weitz H."/>
            <person name="Taylor A."/>
            <person name="Grigoriev I.V."/>
            <person name="Nagy L.G."/>
            <person name="Martin F."/>
            <person name="Kauserud H."/>
        </authorList>
    </citation>
    <scope>NUCLEOTIDE SEQUENCE</scope>
    <source>
        <strain evidence="6">CBHHK182m</strain>
    </source>
</reference>
<accession>A0AAD7HRF5</accession>
<organism evidence="6 7">
    <name type="scientific">Mycena metata</name>
    <dbReference type="NCBI Taxonomy" id="1033252"/>
    <lineage>
        <taxon>Eukaryota</taxon>
        <taxon>Fungi</taxon>
        <taxon>Dikarya</taxon>
        <taxon>Basidiomycota</taxon>
        <taxon>Agaricomycotina</taxon>
        <taxon>Agaricomycetes</taxon>
        <taxon>Agaricomycetidae</taxon>
        <taxon>Agaricales</taxon>
        <taxon>Marasmiineae</taxon>
        <taxon>Mycenaceae</taxon>
        <taxon>Mycena</taxon>
    </lineage>
</organism>
<feature type="region of interest" description="Disordered" evidence="4">
    <location>
        <begin position="211"/>
        <end position="252"/>
    </location>
</feature>
<dbReference type="CDD" id="cd12148">
    <property type="entry name" value="fungal_TF_MHR"/>
    <property type="match status" value="1"/>
</dbReference>
<dbReference type="PROSITE" id="PS50048">
    <property type="entry name" value="ZN2_CY6_FUNGAL_2"/>
    <property type="match status" value="1"/>
</dbReference>
<dbReference type="GO" id="GO:0005634">
    <property type="term" value="C:nucleus"/>
    <property type="evidence" value="ECO:0007669"/>
    <property type="project" value="UniProtKB-SubCell"/>
</dbReference>
<feature type="compositionally biased region" description="Low complexity" evidence="4">
    <location>
        <begin position="771"/>
        <end position="782"/>
    </location>
</feature>
<dbReference type="Proteomes" id="UP001215598">
    <property type="component" value="Unassembled WGS sequence"/>
</dbReference>
<feature type="region of interest" description="Disordered" evidence="4">
    <location>
        <begin position="117"/>
        <end position="170"/>
    </location>
</feature>
<dbReference type="PANTHER" id="PTHR31001">
    <property type="entry name" value="UNCHARACTERIZED TRANSCRIPTIONAL REGULATORY PROTEIN"/>
    <property type="match status" value="1"/>
</dbReference>
<dbReference type="Pfam" id="PF04082">
    <property type="entry name" value="Fungal_trans"/>
    <property type="match status" value="1"/>
</dbReference>
<evidence type="ECO:0000259" key="5">
    <source>
        <dbReference type="PROSITE" id="PS50048"/>
    </source>
</evidence>
<protein>
    <submittedName>
        <fullName evidence="6">Fungal-specific transcription factor domain-containing protein</fullName>
    </submittedName>
</protein>
<dbReference type="InterPro" id="IPR001138">
    <property type="entry name" value="Zn2Cys6_DnaBD"/>
</dbReference>
<feature type="region of interest" description="Disordered" evidence="4">
    <location>
        <begin position="696"/>
        <end position="737"/>
    </location>
</feature>
<keyword evidence="3" id="KW-0539">Nucleus</keyword>
<feature type="compositionally biased region" description="Polar residues" evidence="4">
    <location>
        <begin position="232"/>
        <end position="250"/>
    </location>
</feature>
<sequence>MNEANPASSSSGRKSQITSCAECRRLKLRCDRVFPCASCIRRGCANLCPLGTLEKGKRGFLKRLEQSLPAYPKSGANGEPTEHSEVAMFVARDNAMTKRIQELEAALVNAGISIPGPSGLNAAPPEPSPSQENEGRAKRQRTSSPSDSGPTSSPTTTTERDSASSGLHMSVDTTDVTLGFGTLTIDDENRSRYVGPSGGASYLNADLWKMNPNQTHSRGNSQDNSPLYDGSTARNPLDSNSMTGSSTSPGHVSRVEGEVLAKMACLPPRDEAVRIASLYFKNAAFMYEIIPEAIFFNVHLPAIYPDGTNPYIPSNLHVLALAGMVLSLGMFFDLSLPPENVRGRASDFYDLAVAALNISIPLKVDTIPGVQTLHLMTLYFLSTRAESGGDPAWQLLGMAMRSIQAQGCHRDGSRWGLPPRELEERRRVFWETHMYDRLQSFTFGRPYAQSDSHHDCEMPRSCDTPLSYDSDPSNTLFSHTQWHTHKFRFALLLGRIVDLVFSVKHPPYSMIMQLDREINEHYDALPAWIICDAVKNPVKALPIGRLGAGLESDMRRDAQIASLSNMYFLTLLHLHRGPFCRALMLDPKNFASSRYSTSIVSLTNAARAIINIARGLFALHPAITSRMWYWIFHSFTAAVCLAVLVIVAPGHPLAPVSFESLLAAVELFERADGERAKSAAMRAGWLAQRARQAMDAYRSNPTKVPTPKGTPEGDAGPAPSKLEFPTSNMRGGPEDLLGTSTKLIRAQPPGETTLPSPSALLAGVRPATQPSLHHSASSSSLSGGNGVSSTFQFSDRGQENGGYARVAGQSQWPQLLPLHPPSAPRVDGSALPVDWAQDFTFTAHHNNGGGVAQGNGGNTHFNHQQDQLQLPFQQFQQQPPFNPSAYISVDGFDLSGFIRNGANAWLFEGERAGEEQWAEHMH</sequence>
<dbReference type="SMART" id="SM00066">
    <property type="entry name" value="GAL4"/>
    <property type="match status" value="1"/>
</dbReference>
<dbReference type="GO" id="GO:0003677">
    <property type="term" value="F:DNA binding"/>
    <property type="evidence" value="ECO:0007669"/>
    <property type="project" value="InterPro"/>
</dbReference>
<evidence type="ECO:0000256" key="4">
    <source>
        <dbReference type="SAM" id="MobiDB-lite"/>
    </source>
</evidence>
<gene>
    <name evidence="6" type="ORF">B0H16DRAFT_266415</name>
</gene>
<dbReference type="InterPro" id="IPR050613">
    <property type="entry name" value="Sec_Metabolite_Reg"/>
</dbReference>
<dbReference type="PANTHER" id="PTHR31001:SF56">
    <property type="entry name" value="ZN(2)-C6 FUNGAL-TYPE DOMAIN-CONTAINING PROTEIN"/>
    <property type="match status" value="1"/>
</dbReference>
<dbReference type="GO" id="GO:0006351">
    <property type="term" value="P:DNA-templated transcription"/>
    <property type="evidence" value="ECO:0007669"/>
    <property type="project" value="InterPro"/>
</dbReference>
<evidence type="ECO:0000256" key="2">
    <source>
        <dbReference type="ARBA" id="ARBA00022723"/>
    </source>
</evidence>
<comment type="caution">
    <text evidence="6">The sequence shown here is derived from an EMBL/GenBank/DDBJ whole genome shotgun (WGS) entry which is preliminary data.</text>
</comment>
<keyword evidence="7" id="KW-1185">Reference proteome</keyword>
<dbReference type="EMBL" id="JARKIB010000186">
    <property type="protein sequence ID" value="KAJ7726537.1"/>
    <property type="molecule type" value="Genomic_DNA"/>
</dbReference>
<evidence type="ECO:0000256" key="3">
    <source>
        <dbReference type="ARBA" id="ARBA00023242"/>
    </source>
</evidence>
<evidence type="ECO:0000313" key="6">
    <source>
        <dbReference type="EMBL" id="KAJ7726537.1"/>
    </source>
</evidence>
<dbReference type="AlphaFoldDB" id="A0AAD7HRF5"/>
<dbReference type="SMART" id="SM00906">
    <property type="entry name" value="Fungal_trans"/>
    <property type="match status" value="1"/>
</dbReference>
<proteinExistence type="predicted"/>
<feature type="compositionally biased region" description="Low complexity" evidence="4">
    <location>
        <begin position="142"/>
        <end position="157"/>
    </location>
</feature>
<feature type="domain" description="Zn(2)-C6 fungal-type" evidence="5">
    <location>
        <begin position="19"/>
        <end position="50"/>
    </location>
</feature>
<dbReference type="CDD" id="cd00067">
    <property type="entry name" value="GAL4"/>
    <property type="match status" value="1"/>
</dbReference>